<evidence type="ECO:0000256" key="2">
    <source>
        <dbReference type="ARBA" id="ARBA00023239"/>
    </source>
</evidence>
<comment type="caution">
    <text evidence="5">The sequence shown here is derived from an EMBL/GenBank/DDBJ whole genome shotgun (WGS) entry which is preliminary data.</text>
</comment>
<dbReference type="EC" id="4.2.99.20" evidence="3"/>
<proteinExistence type="inferred from homology"/>
<protein>
    <recommendedName>
        <fullName evidence="3">Putative 2-succinyl-6-hydroxy-2,4-cyclohexadiene-1-carboxylate synthase</fullName>
        <shortName evidence="3">SHCHC synthase</shortName>
        <ecNumber evidence="3">4.2.99.20</ecNumber>
    </recommendedName>
</protein>
<dbReference type="Pfam" id="PF00561">
    <property type="entry name" value="Abhydrolase_1"/>
    <property type="match status" value="1"/>
</dbReference>
<comment type="catalytic activity">
    <reaction evidence="3">
        <text>5-enolpyruvoyl-6-hydroxy-2-succinyl-cyclohex-3-ene-1-carboxylate = (1R,6R)-6-hydroxy-2-succinyl-cyclohexa-2,4-diene-1-carboxylate + pyruvate</text>
        <dbReference type="Rhea" id="RHEA:25597"/>
        <dbReference type="ChEBI" id="CHEBI:15361"/>
        <dbReference type="ChEBI" id="CHEBI:58689"/>
        <dbReference type="ChEBI" id="CHEBI:58818"/>
        <dbReference type="EC" id="4.2.99.20"/>
    </reaction>
</comment>
<comment type="similarity">
    <text evidence="3">Belongs to the AB hydrolase superfamily. MenH family.</text>
</comment>
<dbReference type="InterPro" id="IPR022485">
    <property type="entry name" value="SHCHC_synthase_MenH"/>
</dbReference>
<name>A0A7Z8CZD5_CARDV</name>
<organism evidence="5 6">
    <name type="scientific">Carnobacterium divergens</name>
    <name type="common">Lactobacillus divergens</name>
    <dbReference type="NCBI Taxonomy" id="2748"/>
    <lineage>
        <taxon>Bacteria</taxon>
        <taxon>Bacillati</taxon>
        <taxon>Bacillota</taxon>
        <taxon>Bacilli</taxon>
        <taxon>Lactobacillales</taxon>
        <taxon>Carnobacteriaceae</taxon>
        <taxon>Carnobacterium</taxon>
    </lineage>
</organism>
<evidence type="ECO:0000256" key="3">
    <source>
        <dbReference type="HAMAP-Rule" id="MF_01660"/>
    </source>
</evidence>
<evidence type="ECO:0000259" key="4">
    <source>
        <dbReference type="Pfam" id="PF00561"/>
    </source>
</evidence>
<feature type="domain" description="AB hydrolase-1" evidence="4">
    <location>
        <begin position="26"/>
        <end position="258"/>
    </location>
</feature>
<dbReference type="AlphaFoldDB" id="A0A7Z8CZD5"/>
<dbReference type="EMBL" id="NRPP01000008">
    <property type="protein sequence ID" value="TFJ27871.1"/>
    <property type="molecule type" value="Genomic_DNA"/>
</dbReference>
<dbReference type="PRINTS" id="PR00111">
    <property type="entry name" value="ABHYDROLASE"/>
</dbReference>
<comment type="function">
    <text evidence="3">Catalyzes a proton abstraction reaction that results in 2,5-elimination of pyruvate from 2-succinyl-5-enolpyruvyl-6-hydroxy-3-cyclohexene-1-carboxylate (SEPHCHC) and the formation of 2-succinyl-6-hydroxy-2,4-cyclohexadiene-1-carboxylate (SHCHC).</text>
</comment>
<comment type="pathway">
    <text evidence="3">Quinol/quinone metabolism; menaquinone biosynthesis.</text>
</comment>
<dbReference type="UniPathway" id="UPA01057">
    <property type="reaction ID" value="UER00900"/>
</dbReference>
<comment type="subunit">
    <text evidence="3">Monomer.</text>
</comment>
<dbReference type="PANTHER" id="PTHR42916">
    <property type="entry name" value="2-SUCCINYL-5-ENOLPYRUVYL-6-HYDROXY-3-CYCLOHEXENE-1-CARBOXYLATE SYNTHASE"/>
    <property type="match status" value="1"/>
</dbReference>
<dbReference type="InterPro" id="IPR029058">
    <property type="entry name" value="AB_hydrolase_fold"/>
</dbReference>
<dbReference type="Gene3D" id="3.40.50.1820">
    <property type="entry name" value="alpha/beta hydrolase"/>
    <property type="match status" value="1"/>
</dbReference>
<sequence length="272" mass="30190">MVMKIKLRGLSYDYVLSQGQSKTTWLLLHGFTGTKNTFRQILPVLEEDSVLTLDLLGHGNTTSQADLSRYAIEEQCKDLAELLDQLGIPKVSLLGYSMGGRLALAFTVYYPERVEKLVLESSSPGLKTQEEQQLRQLQDQALADKVMGKGLVSFVNDWENLALFSSQKKLPIATQEAIRKERLSQDEEGLQKSLLGMGTGSQPSYWNQLSTISCPVFLFVGALDTKFCQLAAQINPHLKKGSIITFSEVGHAIHLEAPAEFSGALKNLDNRR</sequence>
<dbReference type="Proteomes" id="UP000297938">
    <property type="component" value="Unassembled WGS sequence"/>
</dbReference>
<dbReference type="PANTHER" id="PTHR42916:SF1">
    <property type="entry name" value="PROTEIN PHYLLO, CHLOROPLASTIC"/>
    <property type="match status" value="1"/>
</dbReference>
<dbReference type="UniPathway" id="UPA00079"/>
<reference evidence="5 6" key="1">
    <citation type="journal article" date="2018" name="Int. J. Food Microbiol.">
        <title>Growth of Carnobacterium spp. isolated from chilled vacuum-packaged meat under relevant acidic conditions.</title>
        <authorList>
            <person name="Zhang P."/>
            <person name="Badoni M."/>
            <person name="Ganzle M."/>
            <person name="Yang X."/>
        </authorList>
    </citation>
    <scope>NUCLEOTIDE SEQUENCE [LARGE SCALE GENOMIC DNA]</scope>
    <source>
        <strain evidence="5 6">B2</strain>
    </source>
</reference>
<keyword evidence="2 3" id="KW-0456">Lyase</keyword>
<accession>A0A7Z8CZD5</accession>
<dbReference type="GO" id="GO:0070205">
    <property type="term" value="F:2-succinyl-6-hydroxy-2,4-cyclohexadiene-1-carboxylate synthase activity"/>
    <property type="evidence" value="ECO:0007669"/>
    <property type="project" value="UniProtKB-UniRule"/>
</dbReference>
<dbReference type="GO" id="GO:0009234">
    <property type="term" value="P:menaquinone biosynthetic process"/>
    <property type="evidence" value="ECO:0007669"/>
    <property type="project" value="UniProtKB-UniRule"/>
</dbReference>
<evidence type="ECO:0000313" key="5">
    <source>
        <dbReference type="EMBL" id="TFJ27871.1"/>
    </source>
</evidence>
<evidence type="ECO:0000313" key="6">
    <source>
        <dbReference type="Proteomes" id="UP000297938"/>
    </source>
</evidence>
<dbReference type="HAMAP" id="MF_01660">
    <property type="entry name" value="MenH"/>
    <property type="match status" value="1"/>
</dbReference>
<dbReference type="InterPro" id="IPR000073">
    <property type="entry name" value="AB_hydrolase_1"/>
</dbReference>
<keyword evidence="1 3" id="KW-0474">Menaquinone biosynthesis</keyword>
<evidence type="ECO:0000256" key="1">
    <source>
        <dbReference type="ARBA" id="ARBA00022428"/>
    </source>
</evidence>
<dbReference type="NCBIfam" id="TIGR03695">
    <property type="entry name" value="menH_SHCHC"/>
    <property type="match status" value="1"/>
</dbReference>
<comment type="pathway">
    <text evidence="3">Quinol/quinone metabolism; 1,4-dihydroxy-2-naphthoate biosynthesis; 1,4-dihydroxy-2-naphthoate from chorismate: step 3/7.</text>
</comment>
<gene>
    <name evidence="3 5" type="primary">menH</name>
    <name evidence="5" type="ORF">CKN69_04880</name>
</gene>
<dbReference type="SUPFAM" id="SSF53474">
    <property type="entry name" value="alpha/beta-Hydrolases"/>
    <property type="match status" value="1"/>
</dbReference>